<dbReference type="AlphaFoldDB" id="A0AAW5UPY0"/>
<reference evidence="1" key="1">
    <citation type="submission" date="2022-11" db="EMBL/GenBank/DDBJ databases">
        <title>Genomic repertoires linked with pathogenic potency of arthritogenic Prevotella copri isolated from the gut of rheumatoid arthritis patients.</title>
        <authorList>
            <person name="Nii T."/>
            <person name="Maeda Y."/>
            <person name="Motooka D."/>
            <person name="Naito M."/>
            <person name="Matsumoto Y."/>
            <person name="Ogawa T."/>
            <person name="Oguro-Igashira E."/>
            <person name="Kishikawa T."/>
            <person name="Yamashita M."/>
            <person name="Koizumi S."/>
            <person name="Kurakawa T."/>
            <person name="Okumura R."/>
            <person name="Kayama H."/>
            <person name="Murakami M."/>
            <person name="Sakaguchi T."/>
            <person name="Das B."/>
            <person name="Nakamura S."/>
            <person name="Okada Y."/>
            <person name="Kumanogoh A."/>
            <person name="Takeda K."/>
        </authorList>
    </citation>
    <scope>NUCLEOTIDE SEQUENCE</scope>
    <source>
        <strain evidence="1">H012_8</strain>
    </source>
</reference>
<protein>
    <submittedName>
        <fullName evidence="1">Uncharacterized protein</fullName>
    </submittedName>
</protein>
<evidence type="ECO:0000313" key="2">
    <source>
        <dbReference type="Proteomes" id="UP001209168"/>
    </source>
</evidence>
<accession>A0AAW5UPY0</accession>
<sequence>MKKKRYIKPVVSVMEMETTAILAGSVIQKASDEDYRDENVKDFWDNSTNKGIWAD</sequence>
<organism evidence="1 2">
    <name type="scientific">Segatella copri</name>
    <dbReference type="NCBI Taxonomy" id="165179"/>
    <lineage>
        <taxon>Bacteria</taxon>
        <taxon>Pseudomonadati</taxon>
        <taxon>Bacteroidota</taxon>
        <taxon>Bacteroidia</taxon>
        <taxon>Bacteroidales</taxon>
        <taxon>Prevotellaceae</taxon>
        <taxon>Segatella</taxon>
    </lineage>
</organism>
<evidence type="ECO:0000313" key="1">
    <source>
        <dbReference type="EMBL" id="MCW4153957.1"/>
    </source>
</evidence>
<dbReference type="EMBL" id="JAPDVH010000001">
    <property type="protein sequence ID" value="MCW4153957.1"/>
    <property type="molecule type" value="Genomic_DNA"/>
</dbReference>
<name>A0AAW5UPY0_9BACT</name>
<gene>
    <name evidence="1" type="ORF">ONT23_00060</name>
</gene>
<comment type="caution">
    <text evidence="1">The sequence shown here is derived from an EMBL/GenBank/DDBJ whole genome shotgun (WGS) entry which is preliminary data.</text>
</comment>
<dbReference type="Proteomes" id="UP001209168">
    <property type="component" value="Unassembled WGS sequence"/>
</dbReference>
<proteinExistence type="predicted"/>
<dbReference type="RefSeq" id="WP_264898200.1">
    <property type="nucleotide sequence ID" value="NZ_JAPDVH010000001.1"/>
</dbReference>